<dbReference type="OrthoDB" id="1680202at2"/>
<feature type="chain" id="PRO_5007133929" description="Haem-binding uptake Tiki superfamily ChaN domain-containing protein" evidence="1">
    <location>
        <begin position="18"/>
        <end position="319"/>
    </location>
</feature>
<evidence type="ECO:0000313" key="4">
    <source>
        <dbReference type="Proteomes" id="UP000057389"/>
    </source>
</evidence>
<accession>A0A109DAQ0</accession>
<protein>
    <recommendedName>
        <fullName evidence="2">Haem-binding uptake Tiki superfamily ChaN domain-containing protein</fullName>
    </recommendedName>
</protein>
<gene>
    <name evidence="3" type="ORF">APQ14_02875</name>
</gene>
<evidence type="ECO:0000313" key="3">
    <source>
        <dbReference type="EMBL" id="KWU01994.1"/>
    </source>
</evidence>
<dbReference type="Gene3D" id="3.40.50.11550">
    <property type="match status" value="1"/>
</dbReference>
<proteinExistence type="predicted"/>
<dbReference type="AlphaFoldDB" id="A0A109DAQ0"/>
<keyword evidence="1" id="KW-0732">Signal</keyword>
<keyword evidence="4" id="KW-1185">Reference proteome</keyword>
<dbReference type="RefSeq" id="WP_060467300.1">
    <property type="nucleotide sequence ID" value="NZ_AP025514.1"/>
</dbReference>
<dbReference type="InterPro" id="IPR007314">
    <property type="entry name" value="Cofac_haem-bd_dom"/>
</dbReference>
<dbReference type="PIRSF" id="PIRSF020419">
    <property type="entry name" value="Fe_uptake_reg_CjrA_prd"/>
    <property type="match status" value="1"/>
</dbReference>
<organism evidence="3 4">
    <name type="scientific">Vibrio toranzoniae</name>
    <dbReference type="NCBI Taxonomy" id="1194427"/>
    <lineage>
        <taxon>Bacteria</taxon>
        <taxon>Pseudomonadati</taxon>
        <taxon>Pseudomonadota</taxon>
        <taxon>Gammaproteobacteria</taxon>
        <taxon>Vibrionales</taxon>
        <taxon>Vibrionaceae</taxon>
        <taxon>Vibrio</taxon>
    </lineage>
</organism>
<feature type="domain" description="Haem-binding uptake Tiki superfamily ChaN" evidence="2">
    <location>
        <begin position="59"/>
        <end position="257"/>
    </location>
</feature>
<dbReference type="SUPFAM" id="SSF159501">
    <property type="entry name" value="EreA/ChaN-like"/>
    <property type="match status" value="1"/>
</dbReference>
<dbReference type="InterPro" id="IPR016773">
    <property type="entry name" value="Fe3_uptake_reg_CjrA_prd"/>
</dbReference>
<name>A0A109DAQ0_9VIBR</name>
<evidence type="ECO:0000256" key="1">
    <source>
        <dbReference type="SAM" id="SignalP"/>
    </source>
</evidence>
<dbReference type="CDD" id="cd14727">
    <property type="entry name" value="ChanN-like"/>
    <property type="match status" value="1"/>
</dbReference>
<dbReference type="Pfam" id="PF04187">
    <property type="entry name" value="Cofac_haem_bdg"/>
    <property type="match status" value="1"/>
</dbReference>
<dbReference type="Proteomes" id="UP000057389">
    <property type="component" value="Unassembled WGS sequence"/>
</dbReference>
<feature type="signal peptide" evidence="1">
    <location>
        <begin position="1"/>
        <end position="17"/>
    </location>
</feature>
<dbReference type="GeneID" id="300177896"/>
<dbReference type="PROSITE" id="PS51257">
    <property type="entry name" value="PROKAR_LIPOPROTEIN"/>
    <property type="match status" value="1"/>
</dbReference>
<reference evidence="3 4" key="1">
    <citation type="submission" date="2015-11" db="EMBL/GenBank/DDBJ databases">
        <title>Draft WGS of Vibrio toranzoniae.</title>
        <authorList>
            <person name="Lasa A."/>
            <person name="Romalde J.L."/>
        </authorList>
    </citation>
    <scope>NUCLEOTIDE SEQUENCE [LARGE SCALE GENOMIC DNA]</scope>
    <source>
        <strain evidence="3 4">Vb 10.8</strain>
    </source>
</reference>
<evidence type="ECO:0000259" key="2">
    <source>
        <dbReference type="Pfam" id="PF04187"/>
    </source>
</evidence>
<comment type="caution">
    <text evidence="3">The sequence shown here is derived from an EMBL/GenBank/DDBJ whole genome shotgun (WGS) entry which is preliminary data.</text>
</comment>
<dbReference type="EMBL" id="LMXU01000007">
    <property type="protein sequence ID" value="KWU01994.1"/>
    <property type="molecule type" value="Genomic_DNA"/>
</dbReference>
<sequence length="319" mass="35566">MQRIILIGLATLLTACANQPSNSTSQKVANTQTETISTFYDYQLASPQGETLSLNALPEQLIDADVVLIGEWHTHSAIHRFQTDFLKARRNATSNIALSMEQFTREHQTTLDQYLSGKIGEQTLMSQAAAWPNYESDYRALVEFAKANDVDVIAANAPKPFVQCIGRKGLSYLDQLSTEQRQWIAAEVDTGDSPYKEKFMASMHHGTPEQTEKQFAAQVTWDETMAESIVDYLASNPNKQVIHVAGKFHTEGGLGTAVSILRRNPDLKVVVISPIEELSADTSDYQLKVLSPPARFVQKENRMKAYKHLSKRGSDLKCD</sequence>